<proteinExistence type="predicted"/>
<dbReference type="EMBL" id="JAWDGP010001382">
    <property type="protein sequence ID" value="KAK3792286.1"/>
    <property type="molecule type" value="Genomic_DNA"/>
</dbReference>
<feature type="compositionally biased region" description="Low complexity" evidence="6">
    <location>
        <begin position="492"/>
        <end position="524"/>
    </location>
</feature>
<accession>A0AAE1E2X2</accession>
<evidence type="ECO:0000256" key="7">
    <source>
        <dbReference type="SAM" id="SignalP"/>
    </source>
</evidence>
<dbReference type="GO" id="GO:0008237">
    <property type="term" value="F:metallopeptidase activity"/>
    <property type="evidence" value="ECO:0007669"/>
    <property type="project" value="InterPro"/>
</dbReference>
<evidence type="ECO:0000256" key="4">
    <source>
        <dbReference type="ARBA" id="ARBA00023157"/>
    </source>
</evidence>
<dbReference type="SUPFAM" id="SSF55486">
    <property type="entry name" value="Metalloproteases ('zincins'), catalytic domain"/>
    <property type="match status" value="1"/>
</dbReference>
<evidence type="ECO:0000256" key="6">
    <source>
        <dbReference type="SAM" id="MobiDB-lite"/>
    </source>
</evidence>
<keyword evidence="3" id="KW-0862">Zinc</keyword>
<keyword evidence="7" id="KW-0732">Signal</keyword>
<dbReference type="AlphaFoldDB" id="A0AAE1E2X2"/>
<dbReference type="InterPro" id="IPR024079">
    <property type="entry name" value="MetalloPept_cat_dom_sf"/>
</dbReference>
<feature type="signal peptide" evidence="7">
    <location>
        <begin position="1"/>
        <end position="19"/>
    </location>
</feature>
<keyword evidence="4" id="KW-1015">Disulfide bond</keyword>
<keyword evidence="5" id="KW-0325">Glycoprotein</keyword>
<feature type="compositionally biased region" description="Basic and acidic residues" evidence="6">
    <location>
        <begin position="206"/>
        <end position="224"/>
    </location>
</feature>
<feature type="region of interest" description="Disordered" evidence="6">
    <location>
        <begin position="491"/>
        <end position="524"/>
    </location>
</feature>
<comment type="caution">
    <text evidence="9">The sequence shown here is derived from an EMBL/GenBank/DDBJ whole genome shotgun (WGS) entry which is preliminary data.</text>
</comment>
<protein>
    <recommendedName>
        <fullName evidence="8">ADAMTS cysteine-rich domain-containing protein</fullName>
    </recommendedName>
</protein>
<feature type="region of interest" description="Disordered" evidence="6">
    <location>
        <begin position="206"/>
        <end position="226"/>
    </location>
</feature>
<feature type="chain" id="PRO_5041987359" description="ADAMTS cysteine-rich domain-containing protein" evidence="7">
    <location>
        <begin position="20"/>
        <end position="550"/>
    </location>
</feature>
<dbReference type="Gene3D" id="3.40.1620.60">
    <property type="match status" value="1"/>
</dbReference>
<evidence type="ECO:0000256" key="5">
    <source>
        <dbReference type="ARBA" id="ARBA00023180"/>
    </source>
</evidence>
<evidence type="ECO:0000313" key="9">
    <source>
        <dbReference type="EMBL" id="KAK3792286.1"/>
    </source>
</evidence>
<evidence type="ECO:0000256" key="2">
    <source>
        <dbReference type="ARBA" id="ARBA00022801"/>
    </source>
</evidence>
<keyword evidence="1" id="KW-0479">Metal-binding</keyword>
<keyword evidence="10" id="KW-1185">Reference proteome</keyword>
<sequence>MILLICFLVTALLSRAVLSMPYHQDEEFPVDVKLLSEESSADARVRREADSNLPDLLAFQLSTTKGNITLQMKRSRLLPTSTDFSSDPVPFSQDAAVFTDLQNGAAIIVRNDGGQYTLKGTILSDQAEWNVEPVDITRRQSGGVKSHRLLAEHPNAEIISYLGDAIEDDERKGLQRFSRPTVEILSLEERNRYHFQRLARLRGQGKHIDQRKVKDSHEKRETNGKSKRAAVQHIVEMVFISDYADFQKWVRYSGISRAYRDQILWYTYVAEAINIRFRTISDPTFTIGTKVVYLKRFQGSSSEYFIKNILSGQTFDGSEGLDVFRFWVGIPSTRIPNADHYMLFTGYDIRGAIGIAYLDRACTASGVSITENDFTARVGAVAAHELGHSVSCTQPRYTGNTDRLPPKTGKYRPGIWYDRNEQCGLFFGNSSSSYCSGVQSRYGGENSLCSGMWCNIPTNLRYCRVMMPLEYTNCGYRKWCRLGYCVTNPEAPTTTTRRPTTRRPTTSRPTTSRPTTRRPTTTASPGPRTIFDCIVYLLRLDFLGLLICFG</sequence>
<organism evidence="9 10">
    <name type="scientific">Elysia crispata</name>
    <name type="common">lettuce slug</name>
    <dbReference type="NCBI Taxonomy" id="231223"/>
    <lineage>
        <taxon>Eukaryota</taxon>
        <taxon>Metazoa</taxon>
        <taxon>Spiralia</taxon>
        <taxon>Lophotrochozoa</taxon>
        <taxon>Mollusca</taxon>
        <taxon>Gastropoda</taxon>
        <taxon>Heterobranchia</taxon>
        <taxon>Euthyneura</taxon>
        <taxon>Panpulmonata</taxon>
        <taxon>Sacoglossa</taxon>
        <taxon>Placobranchoidea</taxon>
        <taxon>Plakobranchidae</taxon>
        <taxon>Elysia</taxon>
    </lineage>
</organism>
<evidence type="ECO:0000259" key="8">
    <source>
        <dbReference type="Pfam" id="PF17771"/>
    </source>
</evidence>
<dbReference type="GO" id="GO:0046872">
    <property type="term" value="F:metal ion binding"/>
    <property type="evidence" value="ECO:0007669"/>
    <property type="project" value="UniProtKB-KW"/>
</dbReference>
<name>A0AAE1E2X2_9GAST</name>
<evidence type="ECO:0000256" key="1">
    <source>
        <dbReference type="ARBA" id="ARBA00022723"/>
    </source>
</evidence>
<reference evidence="9" key="1">
    <citation type="journal article" date="2023" name="G3 (Bethesda)">
        <title>A reference genome for the long-term kleptoplast-retaining sea slug Elysia crispata morphotype clarki.</title>
        <authorList>
            <person name="Eastman K.E."/>
            <person name="Pendleton A.L."/>
            <person name="Shaikh M.A."/>
            <person name="Suttiyut T."/>
            <person name="Ogas R."/>
            <person name="Tomko P."/>
            <person name="Gavelis G."/>
            <person name="Widhalm J.R."/>
            <person name="Wisecaver J.H."/>
        </authorList>
    </citation>
    <scope>NUCLEOTIDE SEQUENCE</scope>
    <source>
        <strain evidence="9">ECLA1</strain>
    </source>
</reference>
<gene>
    <name evidence="9" type="ORF">RRG08_007364</name>
</gene>
<dbReference type="Proteomes" id="UP001283361">
    <property type="component" value="Unassembled WGS sequence"/>
</dbReference>
<evidence type="ECO:0000256" key="3">
    <source>
        <dbReference type="ARBA" id="ARBA00022833"/>
    </source>
</evidence>
<keyword evidence="2" id="KW-0378">Hydrolase</keyword>
<dbReference type="InterPro" id="IPR041645">
    <property type="entry name" value="ADAMTS_CR_2"/>
</dbReference>
<dbReference type="Gene3D" id="3.40.390.10">
    <property type="entry name" value="Collagenase (Catalytic Domain)"/>
    <property type="match status" value="1"/>
</dbReference>
<feature type="domain" description="ADAMTS cysteine-rich" evidence="8">
    <location>
        <begin position="413"/>
        <end position="486"/>
    </location>
</feature>
<dbReference type="Pfam" id="PF17771">
    <property type="entry name" value="ADAMTS_CR_2"/>
    <property type="match status" value="1"/>
</dbReference>
<evidence type="ECO:0000313" key="10">
    <source>
        <dbReference type="Proteomes" id="UP001283361"/>
    </source>
</evidence>